<accession>A0A067N3S4</accession>
<dbReference type="HOGENOM" id="CLU_1937813_0_0_1"/>
<feature type="region of interest" description="Disordered" evidence="1">
    <location>
        <begin position="108"/>
        <end position="130"/>
    </location>
</feature>
<feature type="compositionally biased region" description="Low complexity" evidence="1">
    <location>
        <begin position="112"/>
        <end position="123"/>
    </location>
</feature>
<name>A0A067N3S4_BOTB1</name>
<dbReference type="InParanoid" id="A0A067N3S4"/>
<dbReference type="AlphaFoldDB" id="A0A067N3S4"/>
<feature type="region of interest" description="Disordered" evidence="1">
    <location>
        <begin position="1"/>
        <end position="65"/>
    </location>
</feature>
<evidence type="ECO:0000256" key="1">
    <source>
        <dbReference type="SAM" id="MobiDB-lite"/>
    </source>
</evidence>
<protein>
    <submittedName>
        <fullName evidence="2">Uncharacterized protein</fullName>
    </submittedName>
</protein>
<proteinExistence type="predicted"/>
<evidence type="ECO:0000313" key="3">
    <source>
        <dbReference type="Proteomes" id="UP000027195"/>
    </source>
</evidence>
<reference evidence="3" key="1">
    <citation type="journal article" date="2014" name="Proc. Natl. Acad. Sci. U.S.A.">
        <title>Extensive sampling of basidiomycete genomes demonstrates inadequacy of the white-rot/brown-rot paradigm for wood decay fungi.</title>
        <authorList>
            <person name="Riley R."/>
            <person name="Salamov A.A."/>
            <person name="Brown D.W."/>
            <person name="Nagy L.G."/>
            <person name="Floudas D."/>
            <person name="Held B.W."/>
            <person name="Levasseur A."/>
            <person name="Lombard V."/>
            <person name="Morin E."/>
            <person name="Otillar R."/>
            <person name="Lindquist E.A."/>
            <person name="Sun H."/>
            <person name="LaButti K.M."/>
            <person name="Schmutz J."/>
            <person name="Jabbour D."/>
            <person name="Luo H."/>
            <person name="Baker S.E."/>
            <person name="Pisabarro A.G."/>
            <person name="Walton J.D."/>
            <person name="Blanchette R.A."/>
            <person name="Henrissat B."/>
            <person name="Martin F."/>
            <person name="Cullen D."/>
            <person name="Hibbett D.S."/>
            <person name="Grigoriev I.V."/>
        </authorList>
    </citation>
    <scope>NUCLEOTIDE SEQUENCE [LARGE SCALE GENOMIC DNA]</scope>
    <source>
        <strain evidence="3">FD-172 SS1</strain>
    </source>
</reference>
<organism evidence="2 3">
    <name type="scientific">Botryobasidium botryosum (strain FD-172 SS1)</name>
    <dbReference type="NCBI Taxonomy" id="930990"/>
    <lineage>
        <taxon>Eukaryota</taxon>
        <taxon>Fungi</taxon>
        <taxon>Dikarya</taxon>
        <taxon>Basidiomycota</taxon>
        <taxon>Agaricomycotina</taxon>
        <taxon>Agaricomycetes</taxon>
        <taxon>Cantharellales</taxon>
        <taxon>Botryobasidiaceae</taxon>
        <taxon>Botryobasidium</taxon>
    </lineage>
</organism>
<evidence type="ECO:0000313" key="2">
    <source>
        <dbReference type="EMBL" id="KDQ18772.1"/>
    </source>
</evidence>
<sequence length="130" mass="13541">MSPASKRLLSSSRSPAHPSKKFHAGNVSPEEGEVEDPSAALPGPSQVPMLVERDGPRSDSFSRMALPFKPKGLPSGGSGMSMLPTVVCVCGPYLACHRSSHTARLSSTGLNAAASSVAPATTTRQRARQE</sequence>
<gene>
    <name evidence="2" type="ORF">BOTBODRAFT_475378</name>
</gene>
<dbReference type="Proteomes" id="UP000027195">
    <property type="component" value="Unassembled WGS sequence"/>
</dbReference>
<keyword evidence="3" id="KW-1185">Reference proteome</keyword>
<dbReference type="EMBL" id="KL198020">
    <property type="protein sequence ID" value="KDQ18772.1"/>
    <property type="molecule type" value="Genomic_DNA"/>
</dbReference>